<feature type="domain" description="Orn/DAP/Arg decarboxylase 2 C-terminal" evidence="12">
    <location>
        <begin position="34"/>
        <end position="400"/>
    </location>
</feature>
<dbReference type="Pfam" id="PF02784">
    <property type="entry name" value="Orn_Arg_deC_N"/>
    <property type="match status" value="1"/>
</dbReference>
<evidence type="ECO:0000259" key="13">
    <source>
        <dbReference type="Pfam" id="PF02784"/>
    </source>
</evidence>
<dbReference type="Proteomes" id="UP001235939">
    <property type="component" value="Chromosome 15"/>
</dbReference>
<dbReference type="Gene3D" id="3.20.20.10">
    <property type="entry name" value="Alanine racemase"/>
    <property type="match status" value="1"/>
</dbReference>
<gene>
    <name evidence="14" type="ORF">LAZ67_15001681</name>
</gene>
<comment type="subunit">
    <text evidence="9">Homodimer. Only the dimer is catalytically active, as the active sites are constructed of residues from both monomers.</text>
</comment>
<comment type="similarity">
    <text evidence="2 11">Belongs to the Orn/Lys/Arg decarboxylase class-II family.</text>
</comment>
<proteinExistence type="inferred from homology"/>
<evidence type="ECO:0000313" key="15">
    <source>
        <dbReference type="Proteomes" id="UP001235939"/>
    </source>
</evidence>
<comment type="function">
    <text evidence="8">Catalyzes the first and rate-limiting step of polyamine biosynthesis that converts ornithine into putrescine, which is the precursor for the polyamines, spermidine and spermine. Polyamines are essential for cell proliferation and are implicated in cellular processes, ranging from DNA replication to apoptosis.</text>
</comment>
<dbReference type="InterPro" id="IPR022644">
    <property type="entry name" value="De-COase2_N"/>
</dbReference>
<dbReference type="SUPFAM" id="SSF50621">
    <property type="entry name" value="Alanine racemase C-terminal domain-like"/>
    <property type="match status" value="1"/>
</dbReference>
<evidence type="ECO:0000259" key="12">
    <source>
        <dbReference type="Pfam" id="PF00278"/>
    </source>
</evidence>
<accession>A0ABY6LD26</accession>
<dbReference type="EC" id="4.1.1.17" evidence="7"/>
<dbReference type="InterPro" id="IPR000183">
    <property type="entry name" value="Orn/DAP/Arg_de-COase"/>
</dbReference>
<evidence type="ECO:0000256" key="4">
    <source>
        <dbReference type="ARBA" id="ARBA00023115"/>
    </source>
</evidence>
<evidence type="ECO:0000256" key="5">
    <source>
        <dbReference type="ARBA" id="ARBA00023239"/>
    </source>
</evidence>
<dbReference type="SUPFAM" id="SSF51419">
    <property type="entry name" value="PLP-binding barrel"/>
    <property type="match status" value="1"/>
</dbReference>
<dbReference type="PRINTS" id="PR01182">
    <property type="entry name" value="ORNDCRBXLASE"/>
</dbReference>
<protein>
    <recommendedName>
        <fullName evidence="7">ornithine decarboxylase</fullName>
        <ecNumber evidence="7">4.1.1.17</ecNumber>
    </recommendedName>
</protein>
<dbReference type="EMBL" id="CP092877">
    <property type="protein sequence ID" value="UYV77600.1"/>
    <property type="molecule type" value="Genomic_DNA"/>
</dbReference>
<comment type="catalytic activity">
    <reaction evidence="10">
        <text>L-ornithine + H(+) = putrescine + CO2</text>
        <dbReference type="Rhea" id="RHEA:22964"/>
        <dbReference type="ChEBI" id="CHEBI:15378"/>
        <dbReference type="ChEBI" id="CHEBI:16526"/>
        <dbReference type="ChEBI" id="CHEBI:46911"/>
        <dbReference type="ChEBI" id="CHEBI:326268"/>
        <dbReference type="EC" id="4.1.1.17"/>
    </reaction>
</comment>
<sequence length="472" mass="52090">MDSHSGPSSVEVVTGRSTIDIIKKRTSELNEDPFYVVDLGDIAGKYRLWRTKMPRVTPFYAVKCNDSPVVLELLTSLGTGFDCASKGEIEAVMKLGANGSNIIYANPCKNRAYIQFAQEVGVDMMTFDNEMELHKIAALFPAAKMVLRIRVDDSSAVCRLGQKFGADLKDCSHLLSVAQKLGLNVIGVSFHVGSGCTDARAYNEAISNSHTIFQMARNFGYTFNLLDIGGGFPGNPRPGATFEEIADVVTESLDQYFPVGCGIDIIAEPGRFFVASAFTLCTNVIAKRVLDIPNGKGLSDQVTQYYVNDGVYGSFNCLVFDHALVQPVALKRGRWEISLLEYICKILTQTNCSQNDGRSEGPMQRSGIWGPTCDSMDRIMEQCQLPDLDIGEWILFENMGAYTIAAASRFNGFEPPSLHLVLPLQAKLYLETFTTWDRLKANLDIKDPTHTPPLAHSENIQITTRPNSKIYV</sequence>
<keyword evidence="15" id="KW-1185">Reference proteome</keyword>
<comment type="cofactor">
    <cofactor evidence="1">
        <name>pyridoxal 5'-phosphate</name>
        <dbReference type="ChEBI" id="CHEBI:597326"/>
    </cofactor>
</comment>
<dbReference type="CDD" id="cd00622">
    <property type="entry name" value="PLPDE_III_ODC"/>
    <property type="match status" value="1"/>
</dbReference>
<evidence type="ECO:0000256" key="11">
    <source>
        <dbReference type="RuleBase" id="RU003737"/>
    </source>
</evidence>
<comment type="pathway">
    <text evidence="6">Amine and polyamine biosynthesis; putrescine biosynthesis via L-ornithine pathway; putrescine from L-ornithine: step 1/1.</text>
</comment>
<evidence type="ECO:0000256" key="2">
    <source>
        <dbReference type="ARBA" id="ARBA00008872"/>
    </source>
</evidence>
<evidence type="ECO:0000256" key="3">
    <source>
        <dbReference type="ARBA" id="ARBA00022898"/>
    </source>
</evidence>
<evidence type="ECO:0000256" key="1">
    <source>
        <dbReference type="ARBA" id="ARBA00001933"/>
    </source>
</evidence>
<dbReference type="InterPro" id="IPR002433">
    <property type="entry name" value="Orn_de-COase"/>
</dbReference>
<evidence type="ECO:0000256" key="9">
    <source>
        <dbReference type="ARBA" id="ARBA00046672"/>
    </source>
</evidence>
<evidence type="ECO:0000313" key="14">
    <source>
        <dbReference type="EMBL" id="UYV77600.1"/>
    </source>
</evidence>
<reference evidence="14 15" key="1">
    <citation type="submission" date="2022-01" db="EMBL/GenBank/DDBJ databases">
        <title>A chromosomal length assembly of Cordylochernes scorpioides.</title>
        <authorList>
            <person name="Zeh D."/>
            <person name="Zeh J."/>
        </authorList>
    </citation>
    <scope>NUCLEOTIDE SEQUENCE [LARGE SCALE GENOMIC DNA]</scope>
    <source>
        <strain evidence="14">IN4F17</strain>
        <tissue evidence="14">Whole Body</tissue>
    </source>
</reference>
<keyword evidence="3" id="KW-0663">Pyridoxal phosphate</keyword>
<dbReference type="Pfam" id="PF00278">
    <property type="entry name" value="Orn_DAP_Arg_deC"/>
    <property type="match status" value="1"/>
</dbReference>
<evidence type="ECO:0000256" key="8">
    <source>
        <dbReference type="ARBA" id="ARBA00037173"/>
    </source>
</evidence>
<evidence type="ECO:0000256" key="10">
    <source>
        <dbReference type="ARBA" id="ARBA00049127"/>
    </source>
</evidence>
<dbReference type="PROSITE" id="PS00878">
    <property type="entry name" value="ODR_DC_2_1"/>
    <property type="match status" value="1"/>
</dbReference>
<dbReference type="PRINTS" id="PR01179">
    <property type="entry name" value="ODADCRBXLASE"/>
</dbReference>
<dbReference type="InterPro" id="IPR009006">
    <property type="entry name" value="Ala_racemase/Decarboxylase_C"/>
</dbReference>
<dbReference type="PANTHER" id="PTHR11482:SF6">
    <property type="entry name" value="ORNITHINE DECARBOXYLASE 1-RELATED"/>
    <property type="match status" value="1"/>
</dbReference>
<dbReference type="InterPro" id="IPR022653">
    <property type="entry name" value="De-COase2_pyr-phos_BS"/>
</dbReference>
<dbReference type="Gene3D" id="2.40.37.10">
    <property type="entry name" value="Lyase, Ornithine Decarboxylase, Chain A, domain 1"/>
    <property type="match status" value="1"/>
</dbReference>
<evidence type="ECO:0000256" key="6">
    <source>
        <dbReference type="ARBA" id="ARBA00034115"/>
    </source>
</evidence>
<dbReference type="InterPro" id="IPR029066">
    <property type="entry name" value="PLP-binding_barrel"/>
</dbReference>
<name>A0ABY6LD26_9ARAC</name>
<keyword evidence="5" id="KW-0456">Lyase</keyword>
<dbReference type="InterPro" id="IPR022643">
    <property type="entry name" value="De-COase2_C"/>
</dbReference>
<feature type="domain" description="Orn/DAP/Arg decarboxylase 2 N-terminal" evidence="13">
    <location>
        <begin position="39"/>
        <end position="275"/>
    </location>
</feature>
<dbReference type="PANTHER" id="PTHR11482">
    <property type="entry name" value="ARGININE/DIAMINOPIMELATE/ORNITHINE DECARBOXYLASE"/>
    <property type="match status" value="1"/>
</dbReference>
<evidence type="ECO:0000256" key="7">
    <source>
        <dbReference type="ARBA" id="ARBA00034138"/>
    </source>
</evidence>
<organism evidence="14 15">
    <name type="scientific">Cordylochernes scorpioides</name>
    <dbReference type="NCBI Taxonomy" id="51811"/>
    <lineage>
        <taxon>Eukaryota</taxon>
        <taxon>Metazoa</taxon>
        <taxon>Ecdysozoa</taxon>
        <taxon>Arthropoda</taxon>
        <taxon>Chelicerata</taxon>
        <taxon>Arachnida</taxon>
        <taxon>Pseudoscorpiones</taxon>
        <taxon>Cheliferoidea</taxon>
        <taxon>Chernetidae</taxon>
        <taxon>Cordylochernes</taxon>
    </lineage>
</organism>
<keyword evidence="4" id="KW-0620">Polyamine biosynthesis</keyword>